<name>A0A8J2X0Q5_9STRA</name>
<feature type="compositionally biased region" description="Basic and acidic residues" evidence="2">
    <location>
        <begin position="1125"/>
        <end position="1136"/>
    </location>
</feature>
<feature type="compositionally biased region" description="Acidic residues" evidence="2">
    <location>
        <begin position="493"/>
        <end position="502"/>
    </location>
</feature>
<feature type="compositionally biased region" description="Low complexity" evidence="2">
    <location>
        <begin position="554"/>
        <end position="563"/>
    </location>
</feature>
<comment type="caution">
    <text evidence="4">The sequence shown here is derived from an EMBL/GenBank/DDBJ whole genome shotgun (WGS) entry which is preliminary data.</text>
</comment>
<gene>
    <name evidence="4" type="ORF">PECAL_4P26530</name>
</gene>
<keyword evidence="1" id="KW-0945">Host-virus interaction</keyword>
<evidence type="ECO:0000256" key="2">
    <source>
        <dbReference type="SAM" id="MobiDB-lite"/>
    </source>
</evidence>
<evidence type="ECO:0000313" key="5">
    <source>
        <dbReference type="Proteomes" id="UP000789595"/>
    </source>
</evidence>
<accession>A0A8J2X0Q5</accession>
<protein>
    <submittedName>
        <fullName evidence="4">Uncharacterized protein</fullName>
    </submittedName>
</protein>
<feature type="region of interest" description="Disordered" evidence="2">
    <location>
        <begin position="275"/>
        <end position="324"/>
    </location>
</feature>
<feature type="region of interest" description="Disordered" evidence="2">
    <location>
        <begin position="1171"/>
        <end position="1200"/>
    </location>
</feature>
<feature type="compositionally biased region" description="Basic and acidic residues" evidence="2">
    <location>
        <begin position="137"/>
        <end position="148"/>
    </location>
</feature>
<feature type="region of interest" description="Disordered" evidence="2">
    <location>
        <begin position="490"/>
        <end position="525"/>
    </location>
</feature>
<feature type="signal peptide" evidence="3">
    <location>
        <begin position="1"/>
        <end position="27"/>
    </location>
</feature>
<reference evidence="4" key="1">
    <citation type="submission" date="2021-11" db="EMBL/GenBank/DDBJ databases">
        <authorList>
            <consortium name="Genoscope - CEA"/>
            <person name="William W."/>
        </authorList>
    </citation>
    <scope>NUCLEOTIDE SEQUENCE</scope>
</reference>
<evidence type="ECO:0000256" key="3">
    <source>
        <dbReference type="SAM" id="SignalP"/>
    </source>
</evidence>
<feature type="region of interest" description="Disordered" evidence="2">
    <location>
        <begin position="1125"/>
        <end position="1158"/>
    </location>
</feature>
<sequence length="1323" mass="143939">MAKMASYSKLLVVLLAAFARAAPRCSAGPPIHPARPPASEKAAAREARLARRSVCPSSRPHRGLPFERAPVVRRGVSRPSPVSPRVLRALRGARVVAHVLSGFAARAPLYERLRRQAKSVFAARTVMRHRAQPPRAGEPKFKRFRPPEPAKPAKRPRTAPHAREEPPVTTEAHRPQEAALPWQRTSNMRPFQSLAPPASAPLAAPPPSCGFDDDGEQSLAAAGAATALPLAAGAFAADDDFARRDTPATLAAEVRNPPPPALEAPATPPRFSRVREAPAVPTAPTSPVAPPAPRRGPRGPPANVRDPTSLEAPQPRPSARTAAAAATAVAALPAAAPPPQLAPPLGTRVVVGFEDGEVEGTIRKVLCMSTAEVQYDDGPTDVITFPNPDVRILSAAPAPRAGGDAVAPPPPPSPPCLPVDVAVSLKAWAEANVKDEFLLYELDEALEIVNVEACESADELASALNLDSWPDDLSERLLRAWCEWRGQAYSESASEEEDDESAKEESVAEASSDEEMDYASDGSDKDAAEADSLLGVFTARPSNKAPASRPPKARPSTAPASTALRDAEARRGNPAPTGVDSTGSDVDVDEPTAEPCDDGSTETFDVHKIHDLVVNLPPPPSGPPRVWVPSDGYFRSSSSCVQGEPLTPRRQRHAEKGVTLLEQKVAAHKTLENKDADGIVVVAYNSGNRGFRSPGLTSYTNASAMIRRLEDGPSGKTSELAKMQVLRARVEALAKKAGYTGGIEAHGAISSGTHLGIFETWQDKFNERGTLTRVRIDGVVYVVRLQGHRGSSQIVFIEDDDYAKQRVDEQTKWVQKCQAEGKPTGHGKGRDLRKGSRAVEAINSPLGIQIRKILEEEKDPRKAAACLLERCPKQVSIKVLEARLARLPPKSWDYRAHKSTITFLKARKSGKKVAGNDGEGTHGMDEFLTYEQAFVYIPNKDEDAASILFEISLRDMEKTIANPMGGRYRPLRRPTLMEVCPDALDDGLRKVASKVDVIGTHRGPDYKFLKKNMPKDADDVDVVDLVDIMCVLCGLDALGRPRHDHPMAIAGAAHSISTSCTFLTNTLGNDLTDLKTGELCSKMRHQARVDAQISLTCCMRLCDARDHQLAGNRYGFPPLEKYEPSARYHQELEKRKSRDKRKRARSKPESEEEVVVADECSDLPKTRVRKQRVDLSEIDKDGEKEKKPRAKKRKKKEETKTLQQLVGCRYKDAILIARIDPETHELLPILSQSEWPTTRAGLPARFLGHAPEYDANSGFFKPKGDVDASVWPGGTDGPWALRSLDGPHERGSSIKATGPWMYFRKITKPEEQELKRALFPGEA</sequence>
<keyword evidence="3" id="KW-0732">Signal</keyword>
<organism evidence="4 5">
    <name type="scientific">Pelagomonas calceolata</name>
    <dbReference type="NCBI Taxonomy" id="35677"/>
    <lineage>
        <taxon>Eukaryota</taxon>
        <taxon>Sar</taxon>
        <taxon>Stramenopiles</taxon>
        <taxon>Ochrophyta</taxon>
        <taxon>Pelagophyceae</taxon>
        <taxon>Pelagomonadales</taxon>
        <taxon>Pelagomonadaceae</taxon>
        <taxon>Pelagomonas</taxon>
    </lineage>
</organism>
<keyword evidence="5" id="KW-1185">Reference proteome</keyword>
<evidence type="ECO:0000256" key="1">
    <source>
        <dbReference type="ARBA" id="ARBA00022581"/>
    </source>
</evidence>
<evidence type="ECO:0000313" key="4">
    <source>
        <dbReference type="EMBL" id="CAH0375324.1"/>
    </source>
</evidence>
<feature type="region of interest" description="Disordered" evidence="2">
    <location>
        <begin position="540"/>
        <end position="600"/>
    </location>
</feature>
<feature type="compositionally biased region" description="Low complexity" evidence="2">
    <location>
        <begin position="193"/>
        <end position="202"/>
    </location>
</feature>
<feature type="chain" id="PRO_5035176762" evidence="3">
    <location>
        <begin position="28"/>
        <end position="1323"/>
    </location>
</feature>
<dbReference type="Proteomes" id="UP000789595">
    <property type="component" value="Unassembled WGS sequence"/>
</dbReference>
<feature type="region of interest" description="Disordered" evidence="2">
    <location>
        <begin position="128"/>
        <end position="216"/>
    </location>
</feature>
<dbReference type="EMBL" id="CAKKNE010000004">
    <property type="protein sequence ID" value="CAH0375324.1"/>
    <property type="molecule type" value="Genomic_DNA"/>
</dbReference>
<dbReference type="PANTHER" id="PTHR13037:SF24">
    <property type="entry name" value="POLYCOMB PROTEIN PCL-RELATED"/>
    <property type="match status" value="1"/>
</dbReference>
<feature type="compositionally biased region" description="Basic and acidic residues" evidence="2">
    <location>
        <begin position="161"/>
        <end position="176"/>
    </location>
</feature>
<feature type="compositionally biased region" description="Basic and acidic residues" evidence="2">
    <location>
        <begin position="1171"/>
        <end position="1186"/>
    </location>
</feature>
<dbReference type="PANTHER" id="PTHR13037">
    <property type="entry name" value="FORMIN"/>
    <property type="match status" value="1"/>
</dbReference>
<feature type="compositionally biased region" description="Low complexity" evidence="2">
    <location>
        <begin position="277"/>
        <end position="286"/>
    </location>
</feature>
<proteinExistence type="predicted"/>
<feature type="compositionally biased region" description="Acidic residues" evidence="2">
    <location>
        <begin position="586"/>
        <end position="600"/>
    </location>
</feature>
<feature type="compositionally biased region" description="Pro residues" evidence="2">
    <location>
        <begin position="287"/>
        <end position="300"/>
    </location>
</feature>